<keyword evidence="2" id="KW-0677">Repeat</keyword>
<name>A0AAV2I1K5_LYMST</name>
<protein>
    <recommendedName>
        <fullName evidence="3">BTB domain-containing protein</fullName>
    </recommendedName>
</protein>
<keyword evidence="1" id="KW-0880">Kelch repeat</keyword>
<dbReference type="CDD" id="cd18186">
    <property type="entry name" value="BTB_POZ_ZBTB_KLHL-like"/>
    <property type="match status" value="1"/>
</dbReference>
<evidence type="ECO:0000256" key="2">
    <source>
        <dbReference type="ARBA" id="ARBA00022737"/>
    </source>
</evidence>
<organism evidence="4 5">
    <name type="scientific">Lymnaea stagnalis</name>
    <name type="common">Great pond snail</name>
    <name type="synonym">Helix stagnalis</name>
    <dbReference type="NCBI Taxonomy" id="6523"/>
    <lineage>
        <taxon>Eukaryota</taxon>
        <taxon>Metazoa</taxon>
        <taxon>Spiralia</taxon>
        <taxon>Lophotrochozoa</taxon>
        <taxon>Mollusca</taxon>
        <taxon>Gastropoda</taxon>
        <taxon>Heterobranchia</taxon>
        <taxon>Euthyneura</taxon>
        <taxon>Panpulmonata</taxon>
        <taxon>Hygrophila</taxon>
        <taxon>Lymnaeoidea</taxon>
        <taxon>Lymnaeidae</taxon>
        <taxon>Lymnaea</taxon>
    </lineage>
</organism>
<comment type="caution">
    <text evidence="4">The sequence shown here is derived from an EMBL/GenBank/DDBJ whole genome shotgun (WGS) entry which is preliminary data.</text>
</comment>
<dbReference type="InterPro" id="IPR011705">
    <property type="entry name" value="BACK"/>
</dbReference>
<dbReference type="PANTHER" id="PTHR45632">
    <property type="entry name" value="LD33804P"/>
    <property type="match status" value="1"/>
</dbReference>
<reference evidence="4 5" key="1">
    <citation type="submission" date="2024-04" db="EMBL/GenBank/DDBJ databases">
        <authorList>
            <consortium name="Genoscope - CEA"/>
            <person name="William W."/>
        </authorList>
    </citation>
    <scope>NUCLEOTIDE SEQUENCE [LARGE SCALE GENOMIC DNA]</scope>
</reference>
<dbReference type="PANTHER" id="PTHR45632:SF3">
    <property type="entry name" value="KELCH-LIKE PROTEIN 32"/>
    <property type="match status" value="1"/>
</dbReference>
<dbReference type="Pfam" id="PF00651">
    <property type="entry name" value="BTB"/>
    <property type="match status" value="1"/>
</dbReference>
<keyword evidence="5" id="KW-1185">Reference proteome</keyword>
<dbReference type="SMART" id="SM00225">
    <property type="entry name" value="BTB"/>
    <property type="match status" value="1"/>
</dbReference>
<proteinExistence type="predicted"/>
<evidence type="ECO:0000313" key="4">
    <source>
        <dbReference type="EMBL" id="CAL1539779.1"/>
    </source>
</evidence>
<sequence>MLTKPEIACAIIEGVSSVRKDEDLQDFSVEVEGTEFKCHRLILSACSGYFRGLLSSGMKESQKQRTKLEGISMETFTAILETLYNGCNNLTRDNMLNVWLAADQLKITFLFDMCVDLIINSISNDNVITIWEVSSQLQHKSIIELCEKFLINNTSLEIWNIIYETANTLGSDLILSHVRDFIKKNYEQIIKSDTFLCIREKDLLEIIKSQDLVVPTEDVVIDSILNWFNDESTIRSQTMVKYLNENSNSVSGEDEQDGMIENKKKNPTIKLENINEYRMNRFENLLSETRLFLVSSITLEKLSHDTLVFNNKRTREMVMDATLYKSIGRQHGQSLKAAVHRSCSGLKNVAAQGSAYGEFEMFSFLPEFQSVFLPKCPYLVKCTSVKLIAYQTNFIAVGDLEESSRLCFFEQSKWRELMELPGQGWLGVAVEEFIYLFHSSTQQIKRFDPRFWNCSLANLNNFPSQDKIEHLCSFDFFLLAFCFEIIKGVDKTAVHCLDTRSQTWTRLDCLEGSAKNMHSFRKEKQLYILQANGNLWEINRGEINGVHLKLVEVLWQGISNMFGVTNIDERLCFSLKKDYKDDVASSATSKLLNVCSVSISNDDNSLSNLVPAVLKSLTT</sequence>
<dbReference type="Gene3D" id="1.25.40.420">
    <property type="match status" value="1"/>
</dbReference>
<evidence type="ECO:0000256" key="1">
    <source>
        <dbReference type="ARBA" id="ARBA00022441"/>
    </source>
</evidence>
<dbReference type="PROSITE" id="PS50097">
    <property type="entry name" value="BTB"/>
    <property type="match status" value="1"/>
</dbReference>
<accession>A0AAV2I1K5</accession>
<feature type="domain" description="BTB" evidence="3">
    <location>
        <begin position="25"/>
        <end position="92"/>
    </location>
</feature>
<dbReference type="Pfam" id="PF07707">
    <property type="entry name" value="BACK"/>
    <property type="match status" value="1"/>
</dbReference>
<dbReference type="Gene3D" id="3.30.710.10">
    <property type="entry name" value="Potassium Channel Kv1.1, Chain A"/>
    <property type="match status" value="1"/>
</dbReference>
<dbReference type="EMBL" id="CAXITT010000355">
    <property type="protein sequence ID" value="CAL1539779.1"/>
    <property type="molecule type" value="Genomic_DNA"/>
</dbReference>
<dbReference type="Proteomes" id="UP001497497">
    <property type="component" value="Unassembled WGS sequence"/>
</dbReference>
<dbReference type="SUPFAM" id="SSF54695">
    <property type="entry name" value="POZ domain"/>
    <property type="match status" value="1"/>
</dbReference>
<dbReference type="InterPro" id="IPR011333">
    <property type="entry name" value="SKP1/BTB/POZ_sf"/>
</dbReference>
<evidence type="ECO:0000313" key="5">
    <source>
        <dbReference type="Proteomes" id="UP001497497"/>
    </source>
</evidence>
<gene>
    <name evidence="4" type="ORF">GSLYS_00013512001</name>
</gene>
<dbReference type="InterPro" id="IPR000210">
    <property type="entry name" value="BTB/POZ_dom"/>
</dbReference>
<evidence type="ECO:0000259" key="3">
    <source>
        <dbReference type="PROSITE" id="PS50097"/>
    </source>
</evidence>
<dbReference type="AlphaFoldDB" id="A0AAV2I1K5"/>